<dbReference type="InterPro" id="IPR036938">
    <property type="entry name" value="PAP2/HPO_sf"/>
</dbReference>
<feature type="transmembrane region" description="Helical" evidence="1">
    <location>
        <begin position="29"/>
        <end position="56"/>
    </location>
</feature>
<reference evidence="3 4" key="1">
    <citation type="journal article" date="2019" name="Int. J. Syst. Evol. Microbiol.">
        <title>The Global Catalogue of Microorganisms (GCM) 10K type strain sequencing project: providing services to taxonomists for standard genome sequencing and annotation.</title>
        <authorList>
            <consortium name="The Broad Institute Genomics Platform"/>
            <consortium name="The Broad Institute Genome Sequencing Center for Infectious Disease"/>
            <person name="Wu L."/>
            <person name="Ma J."/>
        </authorList>
    </citation>
    <scope>NUCLEOTIDE SEQUENCE [LARGE SCALE GENOMIC DNA]</scope>
    <source>
        <strain evidence="3 4">YIM 94188</strain>
    </source>
</reference>
<dbReference type="AlphaFoldDB" id="A0ABD5TY27"/>
<feature type="transmembrane region" description="Helical" evidence="1">
    <location>
        <begin position="283"/>
        <end position="302"/>
    </location>
</feature>
<dbReference type="EMBL" id="JBHSXH010000005">
    <property type="protein sequence ID" value="MFC6823765.1"/>
    <property type="molecule type" value="Genomic_DNA"/>
</dbReference>
<feature type="domain" description="Phosphatidic acid phosphatase type 2/haloperoxidase" evidence="2">
    <location>
        <begin position="68"/>
        <end position="194"/>
    </location>
</feature>
<dbReference type="PANTHER" id="PTHR14969:SF13">
    <property type="entry name" value="AT30094P"/>
    <property type="match status" value="1"/>
</dbReference>
<proteinExistence type="predicted"/>
<accession>A0ABD5TY27</accession>
<protein>
    <submittedName>
        <fullName evidence="3">Phosphatase PAP2 family protein</fullName>
    </submittedName>
</protein>
<dbReference type="SMART" id="SM00014">
    <property type="entry name" value="acidPPc"/>
    <property type="match status" value="1"/>
</dbReference>
<evidence type="ECO:0000259" key="2">
    <source>
        <dbReference type="SMART" id="SM00014"/>
    </source>
</evidence>
<evidence type="ECO:0000256" key="1">
    <source>
        <dbReference type="SAM" id="Phobius"/>
    </source>
</evidence>
<dbReference type="Gene3D" id="1.20.144.10">
    <property type="entry name" value="Phosphatidic acid phosphatase type 2/haloperoxidase"/>
    <property type="match status" value="1"/>
</dbReference>
<gene>
    <name evidence="3" type="ORF">ACFQEV_01955</name>
</gene>
<keyword evidence="1" id="KW-0812">Transmembrane</keyword>
<organism evidence="3 4">
    <name type="scientific">Halopelagius fulvigenes</name>
    <dbReference type="NCBI Taxonomy" id="1198324"/>
    <lineage>
        <taxon>Archaea</taxon>
        <taxon>Methanobacteriati</taxon>
        <taxon>Methanobacteriota</taxon>
        <taxon>Stenosarchaea group</taxon>
        <taxon>Halobacteria</taxon>
        <taxon>Halobacteriales</taxon>
        <taxon>Haloferacaceae</taxon>
    </lineage>
</organism>
<comment type="caution">
    <text evidence="3">The sequence shown here is derived from an EMBL/GenBank/DDBJ whole genome shotgun (WGS) entry which is preliminary data.</text>
</comment>
<feature type="transmembrane region" description="Helical" evidence="1">
    <location>
        <begin position="152"/>
        <end position="171"/>
    </location>
</feature>
<keyword evidence="1" id="KW-0472">Membrane</keyword>
<feature type="transmembrane region" description="Helical" evidence="1">
    <location>
        <begin position="202"/>
        <end position="219"/>
    </location>
</feature>
<feature type="transmembrane region" description="Helical" evidence="1">
    <location>
        <begin position="257"/>
        <end position="277"/>
    </location>
</feature>
<keyword evidence="1" id="KW-1133">Transmembrane helix</keyword>
<dbReference type="RefSeq" id="WP_379692243.1">
    <property type="nucleotide sequence ID" value="NZ_JBHSXH010000005.1"/>
</dbReference>
<dbReference type="PANTHER" id="PTHR14969">
    <property type="entry name" value="SPHINGOSINE-1-PHOSPHATE PHOSPHOHYDROLASE"/>
    <property type="match status" value="1"/>
</dbReference>
<feature type="transmembrane region" description="Helical" evidence="1">
    <location>
        <begin position="68"/>
        <end position="91"/>
    </location>
</feature>
<dbReference type="Proteomes" id="UP001596408">
    <property type="component" value="Unassembled WGS sequence"/>
</dbReference>
<feature type="transmembrane region" description="Helical" evidence="1">
    <location>
        <begin position="176"/>
        <end position="196"/>
    </location>
</feature>
<keyword evidence="4" id="KW-1185">Reference proteome</keyword>
<evidence type="ECO:0000313" key="3">
    <source>
        <dbReference type="EMBL" id="MFC6823765.1"/>
    </source>
</evidence>
<evidence type="ECO:0000313" key="4">
    <source>
        <dbReference type="Proteomes" id="UP001596408"/>
    </source>
</evidence>
<dbReference type="SUPFAM" id="SSF48317">
    <property type="entry name" value="Acid phosphatase/Vanadium-dependent haloperoxidase"/>
    <property type="match status" value="1"/>
</dbReference>
<name>A0ABD5TY27_9EURY</name>
<feature type="transmembrane region" description="Helical" evidence="1">
    <location>
        <begin position="129"/>
        <end position="146"/>
    </location>
</feature>
<sequence>MIYSGVNLFGGDRGIGVVEVLHGWASEPVLVVFALLTQLGDVWFLFLLGGLLYVAGDQFPRWGIDRRRGLFVLGLLLTYVALIGVLKNFFLLPRPPGAGDPPIIVWLPAVFQGVLASIATGSGPGFPSGHAFGSTLVWGGFALVVFEDELSPGWLGVAAIVGLVSLSRLILGVHYLVDVVVGVALGVIVLGVLYVIADRGTAPARVLLVAVGAGALGLIQGATFESVAALGSGVGGWLIWRGIADSTPAQPSNRREAAAGFVVFGLAGGFFALVYAVEPPLLATFFGSAIAVSGAVVAPLAGEKLLDW</sequence>
<dbReference type="InterPro" id="IPR000326">
    <property type="entry name" value="PAP2/HPO"/>
</dbReference>
<dbReference type="Pfam" id="PF01569">
    <property type="entry name" value="PAP2"/>
    <property type="match status" value="1"/>
</dbReference>